<comment type="caution">
    <text evidence="1">The sequence shown here is derived from an EMBL/GenBank/DDBJ whole genome shotgun (WGS) entry which is preliminary data.</text>
</comment>
<evidence type="ECO:0000313" key="2">
    <source>
        <dbReference type="Proteomes" id="UP001165064"/>
    </source>
</evidence>
<name>A0ACB5TNP6_AMBMO</name>
<organism evidence="1 2">
    <name type="scientific">Ambrosiozyma monospora</name>
    <name type="common">Yeast</name>
    <name type="synonym">Endomycopsis monosporus</name>
    <dbReference type="NCBI Taxonomy" id="43982"/>
    <lineage>
        <taxon>Eukaryota</taxon>
        <taxon>Fungi</taxon>
        <taxon>Dikarya</taxon>
        <taxon>Ascomycota</taxon>
        <taxon>Saccharomycotina</taxon>
        <taxon>Pichiomycetes</taxon>
        <taxon>Pichiales</taxon>
        <taxon>Pichiaceae</taxon>
        <taxon>Ambrosiozyma</taxon>
    </lineage>
</organism>
<evidence type="ECO:0000313" key="1">
    <source>
        <dbReference type="EMBL" id="GME91775.1"/>
    </source>
</evidence>
<sequence>MTRSSIILVKWSVVTLSKVPLSAERQTISNSWFLNSFKIVFNFKEEQEEELKSQGFQSWNYKINQNQKTVPVSCKKLSSREIIDDYYWQSLVLTIFSKDERIVTKIVVQAIVHHPRVSNCGSSKISKCMGIDR</sequence>
<dbReference type="EMBL" id="BSXS01008198">
    <property type="protein sequence ID" value="GME91775.1"/>
    <property type="molecule type" value="Genomic_DNA"/>
</dbReference>
<dbReference type="Proteomes" id="UP001165064">
    <property type="component" value="Unassembled WGS sequence"/>
</dbReference>
<reference evidence="1" key="1">
    <citation type="submission" date="2023-04" db="EMBL/GenBank/DDBJ databases">
        <title>Ambrosiozyma monospora NBRC 10751.</title>
        <authorList>
            <person name="Ichikawa N."/>
            <person name="Sato H."/>
            <person name="Tonouchi N."/>
        </authorList>
    </citation>
    <scope>NUCLEOTIDE SEQUENCE</scope>
    <source>
        <strain evidence="1">NBRC 10751</strain>
    </source>
</reference>
<keyword evidence="2" id="KW-1185">Reference proteome</keyword>
<protein>
    <submittedName>
        <fullName evidence="1">Unnamed protein product</fullName>
    </submittedName>
</protein>
<accession>A0ACB5TNP6</accession>
<proteinExistence type="predicted"/>
<gene>
    <name evidence="1" type="ORF">Amon02_000897500</name>
</gene>